<proteinExistence type="predicted"/>
<feature type="compositionally biased region" description="Basic and acidic residues" evidence="6">
    <location>
        <begin position="448"/>
        <end position="458"/>
    </location>
</feature>
<name>A0ABR1YEE4_9PEZI</name>
<evidence type="ECO:0000256" key="2">
    <source>
        <dbReference type="ARBA" id="ARBA00022723"/>
    </source>
</evidence>
<dbReference type="PANTHER" id="PTHR15439">
    <property type="entry name" value="RETINOBLASTOMA-BINDING PROTEIN 6"/>
    <property type="match status" value="1"/>
</dbReference>
<dbReference type="InterPro" id="IPR033489">
    <property type="entry name" value="RBBP6"/>
</dbReference>
<dbReference type="PROSITE" id="PS51282">
    <property type="entry name" value="DWNN"/>
    <property type="match status" value="1"/>
</dbReference>
<dbReference type="SMART" id="SM01180">
    <property type="entry name" value="DWNN"/>
    <property type="match status" value="1"/>
</dbReference>
<evidence type="ECO:0000313" key="9">
    <source>
        <dbReference type="Proteomes" id="UP001492380"/>
    </source>
</evidence>
<feature type="domain" description="DWNN" evidence="7">
    <location>
        <begin position="5"/>
        <end position="94"/>
    </location>
</feature>
<feature type="region of interest" description="Disordered" evidence="6">
    <location>
        <begin position="380"/>
        <end position="485"/>
    </location>
</feature>
<evidence type="ECO:0000313" key="8">
    <source>
        <dbReference type="EMBL" id="KAK8227335.1"/>
    </source>
</evidence>
<dbReference type="InterPro" id="IPR014891">
    <property type="entry name" value="DWNN_domain"/>
</dbReference>
<feature type="region of interest" description="Disordered" evidence="6">
    <location>
        <begin position="627"/>
        <end position="655"/>
    </location>
</feature>
<dbReference type="EMBL" id="JBBWRZ010000010">
    <property type="protein sequence ID" value="KAK8227335.1"/>
    <property type="molecule type" value="Genomic_DNA"/>
</dbReference>
<feature type="region of interest" description="Disordered" evidence="6">
    <location>
        <begin position="170"/>
        <end position="191"/>
    </location>
</feature>
<accession>A0ABR1YEE4</accession>
<dbReference type="Gene3D" id="3.10.20.90">
    <property type="entry name" value="Phosphatidylinositol 3-kinase Catalytic Subunit, Chain A, domain 1"/>
    <property type="match status" value="1"/>
</dbReference>
<keyword evidence="2" id="KW-0479">Metal-binding</keyword>
<evidence type="ECO:0000256" key="6">
    <source>
        <dbReference type="SAM" id="MobiDB-lite"/>
    </source>
</evidence>
<feature type="compositionally biased region" description="Low complexity" evidence="6">
    <location>
        <begin position="423"/>
        <end position="444"/>
    </location>
</feature>
<keyword evidence="9" id="KW-1185">Reference proteome</keyword>
<dbReference type="SUPFAM" id="SSF57850">
    <property type="entry name" value="RING/U-box"/>
    <property type="match status" value="1"/>
</dbReference>
<feature type="compositionally biased region" description="Basic and acidic residues" evidence="6">
    <location>
        <begin position="380"/>
        <end position="393"/>
    </location>
</feature>
<dbReference type="SUPFAM" id="SSF57756">
    <property type="entry name" value="Retrovirus zinc finger-like domains"/>
    <property type="match status" value="1"/>
</dbReference>
<keyword evidence="5" id="KW-0539">Nucleus</keyword>
<feature type="compositionally biased region" description="Basic residues" evidence="6">
    <location>
        <begin position="635"/>
        <end position="647"/>
    </location>
</feature>
<dbReference type="Proteomes" id="UP001492380">
    <property type="component" value="Unassembled WGS sequence"/>
</dbReference>
<dbReference type="Pfam" id="PF08783">
    <property type="entry name" value="DWNN"/>
    <property type="match status" value="1"/>
</dbReference>
<evidence type="ECO:0000256" key="1">
    <source>
        <dbReference type="ARBA" id="ARBA00004123"/>
    </source>
</evidence>
<protein>
    <submittedName>
        <fullName evidence="8">DWNN domain-containing protein</fullName>
    </submittedName>
</protein>
<dbReference type="InterPro" id="IPR036875">
    <property type="entry name" value="Znf_CCHC_sf"/>
</dbReference>
<gene>
    <name evidence="8" type="ORF">HDK90DRAFT_541183</name>
</gene>
<dbReference type="PANTHER" id="PTHR15439:SF0">
    <property type="entry name" value="CELL DIVISION CYCLE AND APOPTOSIS REGULATOR PROTEIN 1-RELATED"/>
    <property type="match status" value="1"/>
</dbReference>
<keyword evidence="3" id="KW-0863">Zinc-finger</keyword>
<evidence type="ECO:0000256" key="3">
    <source>
        <dbReference type="ARBA" id="ARBA00022771"/>
    </source>
</evidence>
<evidence type="ECO:0000259" key="7">
    <source>
        <dbReference type="PROSITE" id="PS51282"/>
    </source>
</evidence>
<dbReference type="Gene3D" id="3.30.40.10">
    <property type="entry name" value="Zinc/RING finger domain, C3HC4 (zinc finger)"/>
    <property type="match status" value="1"/>
</dbReference>
<sequence>MSSSVFFKFKSSKEPQRITFDGTGISVFELKREIINATGLGDGTDFDLSIYADDTNEGLSLVHQKRKNTNCSLEYDDDTTIVPRSTTVLVRRLPAARPGHGRAARYVSGKAPVTAKNSYRTEASSKPAVQAKSFTDGAAAMNNAQTEEERIAAMFAAGAENWEQQKARMADAKPVYRPGNRGRPHNVPEGEPPETYICHRCHVKGHWIQACPTNDDPNFENKPRIKRTTGIPRSMLQTIEKPVALANDGLTDETRQPSGVMVNAAGEYVIAKPDEAAWNKYQAKAQASAAQQLENASAGSKELQDRGLECSVDKRMFVEPMKTPCCGMTYCNDCIENALINSDFVCPNCSKEDVFIDNLVPDEEVAAKIKAYEDEKAAERKAKEASKSPKSEKAIPVNGSKDDKAASTNGSPENKAARPASVASQSPAVTPSTASATPATTNGASKKRPAEEELKNDRIPTAPAAMRKQQEQQKLQAPSNPDEAFMNPMNAVAGMPPFNMGNQFPNGNMMGFGGMPGMGFPNQNMMGMGMSIPGSMGMPNAMMNPMMMQQNGGWGNMGGMGYPPNGMYGNMNGMMNGGYNQGWQGGNQAMGWNMNGMGPQGHMQQKNGVFPNQQRTVFAEPFANEEENAYFRKPVNPHRHQNRNRRNRAPDYTQL</sequence>
<dbReference type="CDD" id="cd16620">
    <property type="entry name" value="vRING-HC-C4C4_RBBP6"/>
    <property type="match status" value="1"/>
</dbReference>
<keyword evidence="4" id="KW-0862">Zinc</keyword>
<dbReference type="InterPro" id="IPR013083">
    <property type="entry name" value="Znf_RING/FYVE/PHD"/>
</dbReference>
<reference evidence="8 9" key="1">
    <citation type="submission" date="2024-04" db="EMBL/GenBank/DDBJ databases">
        <title>Phyllosticta paracitricarpa is synonymous to the EU quarantine fungus P. citricarpa based on phylogenomic analyses.</title>
        <authorList>
            <consortium name="Lawrence Berkeley National Laboratory"/>
            <person name="Van Ingen-Buijs V.A."/>
            <person name="Van Westerhoven A.C."/>
            <person name="Haridas S."/>
            <person name="Skiadas P."/>
            <person name="Martin F."/>
            <person name="Groenewald J.Z."/>
            <person name="Crous P.W."/>
            <person name="Seidl M.F."/>
        </authorList>
    </citation>
    <scope>NUCLEOTIDE SEQUENCE [LARGE SCALE GENOMIC DNA]</scope>
    <source>
        <strain evidence="8 9">CBS 123374</strain>
    </source>
</reference>
<dbReference type="InterPro" id="IPR025829">
    <property type="entry name" value="Zn_knuckle_CX2CX3GHX4C"/>
</dbReference>
<evidence type="ECO:0000256" key="4">
    <source>
        <dbReference type="ARBA" id="ARBA00022833"/>
    </source>
</evidence>
<dbReference type="Pfam" id="PF13696">
    <property type="entry name" value="zf-CCHC_2"/>
    <property type="match status" value="1"/>
</dbReference>
<dbReference type="Gene3D" id="4.10.60.10">
    <property type="entry name" value="Zinc finger, CCHC-type"/>
    <property type="match status" value="1"/>
</dbReference>
<organism evidence="8 9">
    <name type="scientific">Phyllosticta capitalensis</name>
    <dbReference type="NCBI Taxonomy" id="121624"/>
    <lineage>
        <taxon>Eukaryota</taxon>
        <taxon>Fungi</taxon>
        <taxon>Dikarya</taxon>
        <taxon>Ascomycota</taxon>
        <taxon>Pezizomycotina</taxon>
        <taxon>Dothideomycetes</taxon>
        <taxon>Dothideomycetes incertae sedis</taxon>
        <taxon>Botryosphaeriales</taxon>
        <taxon>Phyllostictaceae</taxon>
        <taxon>Phyllosticta</taxon>
    </lineage>
</organism>
<comment type="subcellular location">
    <subcellularLocation>
        <location evidence="1">Nucleus</location>
    </subcellularLocation>
</comment>
<comment type="caution">
    <text evidence="8">The sequence shown here is derived from an EMBL/GenBank/DDBJ whole genome shotgun (WGS) entry which is preliminary data.</text>
</comment>
<evidence type="ECO:0000256" key="5">
    <source>
        <dbReference type="ARBA" id="ARBA00023242"/>
    </source>
</evidence>